<dbReference type="Proteomes" id="UP000254343">
    <property type="component" value="Unassembled WGS sequence"/>
</dbReference>
<proteinExistence type="predicted"/>
<dbReference type="RefSeq" id="WP_002715951.1">
    <property type="nucleotide sequence ID" value="NZ_UFSI01000001.1"/>
</dbReference>
<gene>
    <name evidence="1" type="ORF">NCTC12722_02335</name>
</gene>
<reference evidence="1 2" key="1">
    <citation type="submission" date="2018-06" db="EMBL/GenBank/DDBJ databases">
        <authorList>
            <consortium name="Pathogen Informatics"/>
            <person name="Doyle S."/>
        </authorList>
    </citation>
    <scope>NUCLEOTIDE SEQUENCE [LARGE SCALE GENOMIC DNA]</scope>
    <source>
        <strain evidence="1 2">NCTC12722</strain>
    </source>
</reference>
<accession>A0A380W8D2</accession>
<dbReference type="EMBL" id="UIGB01000001">
    <property type="protein sequence ID" value="SUU85126.1"/>
    <property type="molecule type" value="Genomic_DNA"/>
</dbReference>
<protein>
    <submittedName>
        <fullName evidence="1">Uncharacterized protein</fullName>
    </submittedName>
</protein>
<dbReference type="AlphaFoldDB" id="A0A380W8D2"/>
<sequence>MLFLPRLKIAGLVMAVSAAFLIVGQLPSLAEVATVRCLIQPDAKSAIVSVTNPLNSEASCRATCAFETATYDDKPRIVCTGPVPAGKDAELCVMHANTSPLVKFLDGSADCRKL</sequence>
<evidence type="ECO:0000313" key="1">
    <source>
        <dbReference type="EMBL" id="SUU85126.1"/>
    </source>
</evidence>
<evidence type="ECO:0000313" key="2">
    <source>
        <dbReference type="Proteomes" id="UP000254343"/>
    </source>
</evidence>
<organism evidence="1 2">
    <name type="scientific">Afipia felis</name>
    <name type="common">Cat scratch disease bacillus</name>
    <dbReference type="NCBI Taxonomy" id="1035"/>
    <lineage>
        <taxon>Bacteria</taxon>
        <taxon>Pseudomonadati</taxon>
        <taxon>Pseudomonadota</taxon>
        <taxon>Alphaproteobacteria</taxon>
        <taxon>Hyphomicrobiales</taxon>
        <taxon>Nitrobacteraceae</taxon>
        <taxon>Afipia</taxon>
    </lineage>
</organism>
<name>A0A380W8D2_AFIFE</name>